<accession>A0A0N4Y9B4</accession>
<organism evidence="4">
    <name type="scientific">Nippostrongylus brasiliensis</name>
    <name type="common">Rat hookworm</name>
    <dbReference type="NCBI Taxonomy" id="27835"/>
    <lineage>
        <taxon>Eukaryota</taxon>
        <taxon>Metazoa</taxon>
        <taxon>Ecdysozoa</taxon>
        <taxon>Nematoda</taxon>
        <taxon>Chromadorea</taxon>
        <taxon>Rhabditida</taxon>
        <taxon>Rhabditina</taxon>
        <taxon>Rhabditomorpha</taxon>
        <taxon>Strongyloidea</taxon>
        <taxon>Heligmosomidae</taxon>
        <taxon>Nippostrongylus</taxon>
    </lineage>
</organism>
<keyword evidence="1" id="KW-0472">Membrane</keyword>
<reference evidence="2 3" key="2">
    <citation type="submission" date="2018-11" db="EMBL/GenBank/DDBJ databases">
        <authorList>
            <consortium name="Pathogen Informatics"/>
        </authorList>
    </citation>
    <scope>NUCLEOTIDE SEQUENCE [LARGE SCALE GENOMIC DNA]</scope>
</reference>
<feature type="transmembrane region" description="Helical" evidence="1">
    <location>
        <begin position="158"/>
        <end position="182"/>
    </location>
</feature>
<dbReference type="WBParaSite" id="NBR_0001288301-mRNA-1">
    <property type="protein sequence ID" value="NBR_0001288301-mRNA-1"/>
    <property type="gene ID" value="NBR_0001288301"/>
</dbReference>
<dbReference type="AlphaFoldDB" id="A0A0N4Y9B4"/>
<sequence>MSVLLYYNFPYIPFFIDLIVIIPFWRLVSVVGVSDYLAIYMIAVNIPFTIRLVPQYINLLAPTAANAYKKTDSTQQPKPPPPPPPLGSPPNQIFFSMMSAFVVITVCYGAFIVMLSMLQEIRRGKPSGWHLWLPFVMMMTITQIVLMAVYTFNFLSETVILFLVMYYIVVCAVMTVIVMIFLRRQRPQDPTWEKRRQTIKQRFNRFLLFSFITVLPSVFYMHRMSVDLIRWFTISEEMASLYTFTDYMFHPWIFNLVGLLLLDPFRKVTIGHLQPLGAYYRRYRGNFSSPTVPAVYRVPPPSYSDVTQKTKALRPLQMY</sequence>
<protein>
    <submittedName>
        <fullName evidence="4">Serpentine receptor class gamma</fullName>
    </submittedName>
</protein>
<feature type="transmembrane region" description="Helical" evidence="1">
    <location>
        <begin position="241"/>
        <end position="262"/>
    </location>
</feature>
<evidence type="ECO:0000256" key="1">
    <source>
        <dbReference type="SAM" id="Phobius"/>
    </source>
</evidence>
<feature type="transmembrane region" description="Helical" evidence="1">
    <location>
        <begin position="93"/>
        <end position="118"/>
    </location>
</feature>
<gene>
    <name evidence="2" type="ORF">NBR_LOCUS12884</name>
</gene>
<feature type="transmembrane region" description="Helical" evidence="1">
    <location>
        <begin position="6"/>
        <end position="25"/>
    </location>
</feature>
<evidence type="ECO:0000313" key="4">
    <source>
        <dbReference type="WBParaSite" id="NBR_0001288301-mRNA-1"/>
    </source>
</evidence>
<feature type="transmembrane region" description="Helical" evidence="1">
    <location>
        <begin position="203"/>
        <end position="221"/>
    </location>
</feature>
<name>A0A0N4Y9B4_NIPBR</name>
<dbReference type="OMA" id="YMIAVNI"/>
<feature type="transmembrane region" description="Helical" evidence="1">
    <location>
        <begin position="130"/>
        <end position="152"/>
    </location>
</feature>
<proteinExistence type="predicted"/>
<dbReference type="OrthoDB" id="5777197at2759"/>
<evidence type="ECO:0000313" key="2">
    <source>
        <dbReference type="EMBL" id="VDL76473.1"/>
    </source>
</evidence>
<keyword evidence="1" id="KW-0812">Transmembrane</keyword>
<dbReference type="Proteomes" id="UP000271162">
    <property type="component" value="Unassembled WGS sequence"/>
</dbReference>
<keyword evidence="1" id="KW-1133">Transmembrane helix</keyword>
<keyword evidence="3" id="KW-1185">Reference proteome</keyword>
<feature type="transmembrane region" description="Helical" evidence="1">
    <location>
        <begin position="37"/>
        <end position="57"/>
    </location>
</feature>
<dbReference type="EMBL" id="UYSL01020882">
    <property type="protein sequence ID" value="VDL76473.1"/>
    <property type="molecule type" value="Genomic_DNA"/>
</dbReference>
<reference evidence="4" key="1">
    <citation type="submission" date="2017-02" db="UniProtKB">
        <authorList>
            <consortium name="WormBaseParasite"/>
        </authorList>
    </citation>
    <scope>IDENTIFICATION</scope>
</reference>
<evidence type="ECO:0000313" key="3">
    <source>
        <dbReference type="Proteomes" id="UP000271162"/>
    </source>
</evidence>